<dbReference type="Gene3D" id="1.10.533.10">
    <property type="entry name" value="Death Domain, Fas"/>
    <property type="match status" value="2"/>
</dbReference>
<dbReference type="Proteomes" id="UP000515135">
    <property type="component" value="Unplaced"/>
</dbReference>
<dbReference type="SUPFAM" id="SSF48726">
    <property type="entry name" value="Immunoglobulin"/>
    <property type="match status" value="1"/>
</dbReference>
<keyword evidence="1" id="KW-1133">Transmembrane helix</keyword>
<dbReference type="GO" id="GO:0042981">
    <property type="term" value="P:regulation of apoptotic process"/>
    <property type="evidence" value="ECO:0007669"/>
    <property type="project" value="InterPro"/>
</dbReference>
<dbReference type="PROSITE" id="PS50209">
    <property type="entry name" value="CARD"/>
    <property type="match status" value="2"/>
</dbReference>
<evidence type="ECO:0000259" key="2">
    <source>
        <dbReference type="PROSITE" id="PS50209"/>
    </source>
</evidence>
<keyword evidence="1" id="KW-0472">Membrane</keyword>
<proteinExistence type="predicted"/>
<feature type="domain" description="CARD" evidence="2">
    <location>
        <begin position="98"/>
        <end position="175"/>
    </location>
</feature>
<name>A0A6P4YQU6_BRABE</name>
<keyword evidence="3" id="KW-1185">Reference proteome</keyword>
<evidence type="ECO:0000313" key="3">
    <source>
        <dbReference type="Proteomes" id="UP000515135"/>
    </source>
</evidence>
<dbReference type="PANTHER" id="PTHR15034:SF5">
    <property type="entry name" value="DEATH DOMAIN-CONTAINING PROTEIN CRADD"/>
    <property type="match status" value="1"/>
</dbReference>
<dbReference type="GO" id="GO:0002020">
    <property type="term" value="F:protease binding"/>
    <property type="evidence" value="ECO:0007669"/>
    <property type="project" value="InterPro"/>
</dbReference>
<dbReference type="SUPFAM" id="SSF47986">
    <property type="entry name" value="DEATH domain"/>
    <property type="match status" value="2"/>
</dbReference>
<dbReference type="InterPro" id="IPR037939">
    <property type="entry name" value="CRADD"/>
</dbReference>
<dbReference type="AlphaFoldDB" id="A0A6P4YQU6"/>
<dbReference type="InterPro" id="IPR013783">
    <property type="entry name" value="Ig-like_fold"/>
</dbReference>
<dbReference type="Pfam" id="PF00619">
    <property type="entry name" value="CARD"/>
    <property type="match status" value="2"/>
</dbReference>
<evidence type="ECO:0000313" key="4">
    <source>
        <dbReference type="RefSeq" id="XP_019626763.1"/>
    </source>
</evidence>
<protein>
    <submittedName>
        <fullName evidence="4">Uncharacterized protein LOC109471828 isoform X1</fullName>
    </submittedName>
</protein>
<dbReference type="OrthoDB" id="6288552at2759"/>
<dbReference type="InterPro" id="IPR036179">
    <property type="entry name" value="Ig-like_dom_sf"/>
</dbReference>
<feature type="transmembrane region" description="Helical" evidence="1">
    <location>
        <begin position="20"/>
        <end position="47"/>
    </location>
</feature>
<dbReference type="CDD" id="cd01671">
    <property type="entry name" value="CARD"/>
    <property type="match status" value="2"/>
</dbReference>
<dbReference type="KEGG" id="bbel:109471828"/>
<evidence type="ECO:0000256" key="1">
    <source>
        <dbReference type="SAM" id="Phobius"/>
    </source>
</evidence>
<gene>
    <name evidence="4" type="primary">LOC109471828</name>
</gene>
<dbReference type="Gene3D" id="2.60.40.10">
    <property type="entry name" value="Immunoglobulins"/>
    <property type="match status" value="1"/>
</dbReference>
<reference evidence="4" key="1">
    <citation type="submission" date="2025-08" db="UniProtKB">
        <authorList>
            <consortium name="RefSeq"/>
        </authorList>
    </citation>
    <scope>IDENTIFICATION</scope>
    <source>
        <tissue evidence="4">Gonad</tissue>
    </source>
</reference>
<feature type="domain" description="CARD" evidence="2">
    <location>
        <begin position="191"/>
        <end position="281"/>
    </location>
</feature>
<dbReference type="PANTHER" id="PTHR15034">
    <property type="entry name" value="DEATH DOMAIN-CONTAINING PROTEIN CRADD"/>
    <property type="match status" value="1"/>
</dbReference>
<dbReference type="InterPro" id="IPR011029">
    <property type="entry name" value="DEATH-like_dom_sf"/>
</dbReference>
<accession>A0A6P4YQU6</accession>
<dbReference type="InterPro" id="IPR001315">
    <property type="entry name" value="CARD"/>
</dbReference>
<dbReference type="GeneID" id="109471828"/>
<keyword evidence="1" id="KW-0812">Transmembrane</keyword>
<dbReference type="RefSeq" id="XP_019626763.1">
    <property type="nucleotide sequence ID" value="XM_019771204.1"/>
</dbReference>
<sequence length="435" mass="47374">MESTSPSTGGSNPAITGEFGAIALAWVIPFLFFLVLWIVLIVCCFFCEERCKPVRDKIGLERKYRELMGKKNKLDNTTISFAASDARMSTRSKVFSTMSPDRQAMLRTYRNTIIDNMKSPTTVASYLAQEGVIHSATLNAVISQPTPEDKSKKLLDALPSYDDESYGCLCASLREQEKLHWLADTLEGEGLSVDKKKQIANHRNLLVNKMDPDTIVEHLSNNKVFTGHMANCCLGAKSREDKNKRILHLLPSRSDRDFGLFCTALRTDDKSAYLADLLEGEGVNLNTRIMDEEAATVKSAVPMQSAMKANTTTGSTGEGLNSGIDLSPNVKMDAGQELGSVGPAPGRLMSAVSSAVVPVSMPVILEVSGEVDGAQWLYNGESLARRPGFRATSDGFLHELHIDCMTPDLDGTYTCQGRAPDGGTVSCEIKVTTVE</sequence>
<dbReference type="GO" id="GO:0070513">
    <property type="term" value="F:death domain binding"/>
    <property type="evidence" value="ECO:0007669"/>
    <property type="project" value="InterPro"/>
</dbReference>
<organism evidence="3 4">
    <name type="scientific">Branchiostoma belcheri</name>
    <name type="common">Amphioxus</name>
    <dbReference type="NCBI Taxonomy" id="7741"/>
    <lineage>
        <taxon>Eukaryota</taxon>
        <taxon>Metazoa</taxon>
        <taxon>Chordata</taxon>
        <taxon>Cephalochordata</taxon>
        <taxon>Leptocardii</taxon>
        <taxon>Amphioxiformes</taxon>
        <taxon>Branchiostomatidae</taxon>
        <taxon>Branchiostoma</taxon>
    </lineage>
</organism>